<feature type="compositionally biased region" description="Basic and acidic residues" evidence="1">
    <location>
        <begin position="14"/>
        <end position="23"/>
    </location>
</feature>
<evidence type="ECO:0000256" key="1">
    <source>
        <dbReference type="SAM" id="MobiDB-lite"/>
    </source>
</evidence>
<evidence type="ECO:0000313" key="2">
    <source>
        <dbReference type="EMBL" id="MQM13978.1"/>
    </source>
</evidence>
<dbReference type="Proteomes" id="UP000652761">
    <property type="component" value="Unassembled WGS sequence"/>
</dbReference>
<evidence type="ECO:0000313" key="3">
    <source>
        <dbReference type="Proteomes" id="UP000652761"/>
    </source>
</evidence>
<gene>
    <name evidence="2" type="ORF">Taro_046906</name>
</gene>
<accession>A0A843X340</accession>
<feature type="region of interest" description="Disordered" evidence="1">
    <location>
        <begin position="1"/>
        <end position="42"/>
    </location>
</feature>
<protein>
    <submittedName>
        <fullName evidence="2">Uncharacterized protein</fullName>
    </submittedName>
</protein>
<dbReference type="AlphaFoldDB" id="A0A843X340"/>
<proteinExistence type="predicted"/>
<reference evidence="2" key="1">
    <citation type="submission" date="2017-07" db="EMBL/GenBank/DDBJ databases">
        <title>Taro Niue Genome Assembly and Annotation.</title>
        <authorList>
            <person name="Atibalentja N."/>
            <person name="Keating K."/>
            <person name="Fields C.J."/>
        </authorList>
    </citation>
    <scope>NUCLEOTIDE SEQUENCE</scope>
    <source>
        <strain evidence="2">Niue_2</strain>
        <tissue evidence="2">Leaf</tissue>
    </source>
</reference>
<keyword evidence="3" id="KW-1185">Reference proteome</keyword>
<sequence length="106" mass="12060">MASRGRRGAQTQDDEQRREDRGEQQASASQGPTVLPPPPPVDYGMFMQGMVQAMQTQAQTQAALLRLQLRFLRSMAMVVCPSWRGLRGWLHLLLRGRVSPSWRRAR</sequence>
<comment type="caution">
    <text evidence="2">The sequence shown here is derived from an EMBL/GenBank/DDBJ whole genome shotgun (WGS) entry which is preliminary data.</text>
</comment>
<dbReference type="EMBL" id="NMUH01005909">
    <property type="protein sequence ID" value="MQM13978.1"/>
    <property type="molecule type" value="Genomic_DNA"/>
</dbReference>
<name>A0A843X340_COLES</name>
<organism evidence="2 3">
    <name type="scientific">Colocasia esculenta</name>
    <name type="common">Wild taro</name>
    <name type="synonym">Arum esculentum</name>
    <dbReference type="NCBI Taxonomy" id="4460"/>
    <lineage>
        <taxon>Eukaryota</taxon>
        <taxon>Viridiplantae</taxon>
        <taxon>Streptophyta</taxon>
        <taxon>Embryophyta</taxon>
        <taxon>Tracheophyta</taxon>
        <taxon>Spermatophyta</taxon>
        <taxon>Magnoliopsida</taxon>
        <taxon>Liliopsida</taxon>
        <taxon>Araceae</taxon>
        <taxon>Aroideae</taxon>
        <taxon>Colocasieae</taxon>
        <taxon>Colocasia</taxon>
    </lineage>
</organism>